<sequence length="545" mass="62305">VAKDRQITQLAQPWLPPLKERIYLEEISPTDFRKAWASKQRKDLVLTLGMGDFPNRQEQKLISINLTKEGHIFLYGSVGTGKTTFLHTSALELAQHHSPDNLNFYLLDFGTNGLAPLSQLPHVADWITLDQSEKLLKFLRVMTGILNSRQSLLAEQGVGNVSQYETLTGKKLPTIVILTDSYETIRGEEYEESMQKLFIRISREGINVGIHMIMTSMRQANIRVTLYSNFKTQLTLRQNDMTDVINVVGRTPYAQIEDIKGRGLIKLDEAVNIQLGLPIQSESEIDYINRLRDKGQEMSDYWTGKRPAEIPMLPDVLTLKAFRTNYPSVQKALASGQLPLGLDKETVTSRSWDPKKGSLLYLYEKESDALQLIELINQEAKSQGIQLTFVISESSYLEIEDDNIRVYDNQESQAEMVEALGRQVTSRLKTNHRKLTHIIIWYNYTEIIGSLKKAQHQESIAKLFESGSRVGLANIVISRPDYLTRFTDTASRIIKKTKQSLIGYRIQDQPIVNPINRPLKEQPLKDQEYYWVVNGQLSKLQLPFY</sequence>
<dbReference type="EMBL" id="JBHSAC010000027">
    <property type="protein sequence ID" value="MFC3931784.1"/>
    <property type="molecule type" value="Genomic_DNA"/>
</dbReference>
<dbReference type="InterPro" id="IPR050206">
    <property type="entry name" value="FtsK/SpoIIIE/SftA"/>
</dbReference>
<dbReference type="PANTHER" id="PTHR22683">
    <property type="entry name" value="SPORULATION PROTEIN RELATED"/>
    <property type="match status" value="1"/>
</dbReference>
<feature type="non-terminal residue" evidence="5">
    <location>
        <position position="1"/>
    </location>
</feature>
<accession>A0ABV8D083</accession>
<gene>
    <name evidence="5" type="ORF">ACFOSE_03135</name>
</gene>
<evidence type="ECO:0000313" key="5">
    <source>
        <dbReference type="EMBL" id="MFC3931784.1"/>
    </source>
</evidence>
<dbReference type="Gene3D" id="3.40.50.300">
    <property type="entry name" value="P-loop containing nucleotide triphosphate hydrolases"/>
    <property type="match status" value="1"/>
</dbReference>
<dbReference type="Proteomes" id="UP001595901">
    <property type="component" value="Unassembled WGS sequence"/>
</dbReference>
<reference evidence="6" key="1">
    <citation type="journal article" date="2019" name="Int. J. Syst. Evol. Microbiol.">
        <title>The Global Catalogue of Microorganisms (GCM) 10K type strain sequencing project: providing services to taxonomists for standard genome sequencing and annotation.</title>
        <authorList>
            <consortium name="The Broad Institute Genomics Platform"/>
            <consortium name="The Broad Institute Genome Sequencing Center for Infectious Disease"/>
            <person name="Wu L."/>
            <person name="Ma J."/>
        </authorList>
    </citation>
    <scope>NUCLEOTIDE SEQUENCE [LARGE SCALE GENOMIC DNA]</scope>
    <source>
        <strain evidence="6">CCUG 58728</strain>
    </source>
</reference>
<keyword evidence="1 3" id="KW-0547">Nucleotide-binding</keyword>
<evidence type="ECO:0000313" key="6">
    <source>
        <dbReference type="Proteomes" id="UP001595901"/>
    </source>
</evidence>
<dbReference type="InterPro" id="IPR002543">
    <property type="entry name" value="FtsK_dom"/>
</dbReference>
<evidence type="ECO:0000256" key="1">
    <source>
        <dbReference type="ARBA" id="ARBA00022741"/>
    </source>
</evidence>
<feature type="domain" description="FtsK" evidence="4">
    <location>
        <begin position="59"/>
        <end position="245"/>
    </location>
</feature>
<dbReference type="SUPFAM" id="SSF52540">
    <property type="entry name" value="P-loop containing nucleoside triphosphate hydrolases"/>
    <property type="match status" value="1"/>
</dbReference>
<evidence type="ECO:0000256" key="2">
    <source>
        <dbReference type="ARBA" id="ARBA00022840"/>
    </source>
</evidence>
<dbReference type="InterPro" id="IPR027417">
    <property type="entry name" value="P-loop_NTPase"/>
</dbReference>
<keyword evidence="6" id="KW-1185">Reference proteome</keyword>
<dbReference type="RefSeq" id="WP_380430385.1">
    <property type="nucleotide sequence ID" value="NZ_JBHSAC010000027.1"/>
</dbReference>
<evidence type="ECO:0000256" key="3">
    <source>
        <dbReference type="PROSITE-ProRule" id="PRU00289"/>
    </source>
</evidence>
<evidence type="ECO:0000259" key="4">
    <source>
        <dbReference type="PROSITE" id="PS50901"/>
    </source>
</evidence>
<dbReference type="Pfam" id="PF01580">
    <property type="entry name" value="FtsK_SpoIIIE"/>
    <property type="match status" value="1"/>
</dbReference>
<organism evidence="5 6">
    <name type="scientific">Streptococcus dentapri</name>
    <dbReference type="NCBI Taxonomy" id="573564"/>
    <lineage>
        <taxon>Bacteria</taxon>
        <taxon>Bacillati</taxon>
        <taxon>Bacillota</taxon>
        <taxon>Bacilli</taxon>
        <taxon>Lactobacillales</taxon>
        <taxon>Streptococcaceae</taxon>
        <taxon>Streptococcus</taxon>
    </lineage>
</organism>
<feature type="binding site" evidence="3">
    <location>
        <begin position="76"/>
        <end position="83"/>
    </location>
    <ligand>
        <name>ATP</name>
        <dbReference type="ChEBI" id="CHEBI:30616"/>
    </ligand>
</feature>
<keyword evidence="2 3" id="KW-0067">ATP-binding</keyword>
<dbReference type="PROSITE" id="PS50901">
    <property type="entry name" value="FTSK"/>
    <property type="match status" value="1"/>
</dbReference>
<protein>
    <submittedName>
        <fullName evidence="5">FtsK/SpoIIIE domain-containing protein</fullName>
    </submittedName>
</protein>
<dbReference type="PANTHER" id="PTHR22683:SF1">
    <property type="entry name" value="TYPE VII SECRETION SYSTEM PROTEIN ESSC"/>
    <property type="match status" value="1"/>
</dbReference>
<name>A0ABV8D083_9STRE</name>
<comment type="caution">
    <text evidence="5">The sequence shown here is derived from an EMBL/GenBank/DDBJ whole genome shotgun (WGS) entry which is preliminary data.</text>
</comment>
<proteinExistence type="predicted"/>